<evidence type="ECO:0000313" key="2">
    <source>
        <dbReference type="Proteomes" id="UP001056120"/>
    </source>
</evidence>
<protein>
    <submittedName>
        <fullName evidence="1">Uncharacterized protein</fullName>
    </submittedName>
</protein>
<accession>A0ACB8XXW4</accession>
<dbReference type="Proteomes" id="UP001056120">
    <property type="component" value="Linkage Group LG29"/>
</dbReference>
<keyword evidence="2" id="KW-1185">Reference proteome</keyword>
<organism evidence="1 2">
    <name type="scientific">Smallanthus sonchifolius</name>
    <dbReference type="NCBI Taxonomy" id="185202"/>
    <lineage>
        <taxon>Eukaryota</taxon>
        <taxon>Viridiplantae</taxon>
        <taxon>Streptophyta</taxon>
        <taxon>Embryophyta</taxon>
        <taxon>Tracheophyta</taxon>
        <taxon>Spermatophyta</taxon>
        <taxon>Magnoliopsida</taxon>
        <taxon>eudicotyledons</taxon>
        <taxon>Gunneridae</taxon>
        <taxon>Pentapetalae</taxon>
        <taxon>asterids</taxon>
        <taxon>campanulids</taxon>
        <taxon>Asterales</taxon>
        <taxon>Asteraceae</taxon>
        <taxon>Asteroideae</taxon>
        <taxon>Heliantheae alliance</taxon>
        <taxon>Millerieae</taxon>
        <taxon>Smallanthus</taxon>
    </lineage>
</organism>
<evidence type="ECO:0000313" key="1">
    <source>
        <dbReference type="EMBL" id="KAI3676169.1"/>
    </source>
</evidence>
<dbReference type="EMBL" id="CM042046">
    <property type="protein sequence ID" value="KAI3676169.1"/>
    <property type="molecule type" value="Genomic_DNA"/>
</dbReference>
<comment type="caution">
    <text evidence="1">The sequence shown here is derived from an EMBL/GenBank/DDBJ whole genome shotgun (WGS) entry which is preliminary data.</text>
</comment>
<reference evidence="1 2" key="2">
    <citation type="journal article" date="2022" name="Mol. Ecol. Resour.">
        <title>The genomes of chicory, endive, great burdock and yacon provide insights into Asteraceae paleo-polyploidization history and plant inulin production.</title>
        <authorList>
            <person name="Fan W."/>
            <person name="Wang S."/>
            <person name="Wang H."/>
            <person name="Wang A."/>
            <person name="Jiang F."/>
            <person name="Liu H."/>
            <person name="Zhao H."/>
            <person name="Xu D."/>
            <person name="Zhang Y."/>
        </authorList>
    </citation>
    <scope>NUCLEOTIDE SEQUENCE [LARGE SCALE GENOMIC DNA]</scope>
    <source>
        <strain evidence="2">cv. Yunnan</strain>
        <tissue evidence="1">Leaves</tissue>
    </source>
</reference>
<gene>
    <name evidence="1" type="ORF">L1987_85769</name>
</gene>
<reference evidence="2" key="1">
    <citation type="journal article" date="2022" name="Mol. Ecol. Resour.">
        <title>The genomes of chicory, endive, great burdock and yacon provide insights into Asteraceae palaeo-polyploidization history and plant inulin production.</title>
        <authorList>
            <person name="Fan W."/>
            <person name="Wang S."/>
            <person name="Wang H."/>
            <person name="Wang A."/>
            <person name="Jiang F."/>
            <person name="Liu H."/>
            <person name="Zhao H."/>
            <person name="Xu D."/>
            <person name="Zhang Y."/>
        </authorList>
    </citation>
    <scope>NUCLEOTIDE SEQUENCE [LARGE SCALE GENOMIC DNA]</scope>
    <source>
        <strain evidence="2">cv. Yunnan</strain>
    </source>
</reference>
<name>A0ACB8XXW4_9ASTR</name>
<sequence>MLSVRTRSSPKSLSDATRNLSGEQKDCVRAMGFEKMLSFNVDGIPGLLGHYVVDNLDTKSMTVKLERCSIKITKEVIHQLIGVPLGGTKIVIEGRAKTRVEARKMCSAKYGLIGAPSYIQVYKSVRKIGSEMILLLLYVESTKCIGLQVQSTKIKIAQSIKCNGLQVQSTKIKIDQWTFEMLKKRQKMELECGGFGKGKTQDVFKEHEAQEGISSAETTKRGRQDTQRTIKTDTLNDIETPQESRQAPHKQSRADTLKDIETPQEKDKTPQEQSRADTLKGYVLILDNLLTSLSNNKKDFEKTIKDAFGKHPNDLELNILSDKYDKLFRSSANISNENDLLNNDKSMNDGIHDNTSKGKELVATQTLDESQLWNDPTTIDLIIKSADNECNVFYGHKGCTTSFTPPPFSLGMTQIEGLMEGINIVAYQIAFESLEPKYMVSRGVIESWSTVLNHDEAKRSKDSPYQLFSGACFFGLQQPV</sequence>
<proteinExistence type="predicted"/>